<name>A0A443RWU7_9ACAR</name>
<organism evidence="1 2">
    <name type="scientific">Leptotrombidium deliense</name>
    <dbReference type="NCBI Taxonomy" id="299467"/>
    <lineage>
        <taxon>Eukaryota</taxon>
        <taxon>Metazoa</taxon>
        <taxon>Ecdysozoa</taxon>
        <taxon>Arthropoda</taxon>
        <taxon>Chelicerata</taxon>
        <taxon>Arachnida</taxon>
        <taxon>Acari</taxon>
        <taxon>Acariformes</taxon>
        <taxon>Trombidiformes</taxon>
        <taxon>Prostigmata</taxon>
        <taxon>Anystina</taxon>
        <taxon>Parasitengona</taxon>
        <taxon>Trombiculoidea</taxon>
        <taxon>Trombiculidae</taxon>
        <taxon>Leptotrombidium</taxon>
    </lineage>
</organism>
<gene>
    <name evidence="1" type="ORF">B4U80_06748</name>
</gene>
<comment type="caution">
    <text evidence="1">The sequence shown here is derived from an EMBL/GenBank/DDBJ whole genome shotgun (WGS) entry which is preliminary data.</text>
</comment>
<dbReference type="VEuPathDB" id="VectorBase:LDEU012208"/>
<reference evidence="1 2" key="1">
    <citation type="journal article" date="2018" name="Gigascience">
        <title>Genomes of trombidid mites reveal novel predicted allergens and laterally-transferred genes associated with secondary metabolism.</title>
        <authorList>
            <person name="Dong X."/>
            <person name="Chaisiri K."/>
            <person name="Xia D."/>
            <person name="Armstrong S.D."/>
            <person name="Fang Y."/>
            <person name="Donnelly M.J."/>
            <person name="Kadowaki T."/>
            <person name="McGarry J.W."/>
            <person name="Darby A.C."/>
            <person name="Makepeace B.L."/>
        </authorList>
    </citation>
    <scope>NUCLEOTIDE SEQUENCE [LARGE SCALE GENOMIC DNA]</scope>
    <source>
        <strain evidence="1">UoL-UT</strain>
    </source>
</reference>
<protein>
    <submittedName>
        <fullName evidence="1">Uncharacterized protein</fullName>
    </submittedName>
</protein>
<dbReference type="AlphaFoldDB" id="A0A443RWU7"/>
<evidence type="ECO:0000313" key="1">
    <source>
        <dbReference type="EMBL" id="RWS19832.1"/>
    </source>
</evidence>
<keyword evidence="2" id="KW-1185">Reference proteome</keyword>
<accession>A0A443RWU7</accession>
<sequence length="102" mass="11991">MSRASKQLVVLFGTKMTMELLRIKPLICTRPFAESVKAVKDFFDERLNNLSKLESEPDLKKRRLDVPLLSVQSEESKKNERAKFEKLNSTSIELKRFIFWDQ</sequence>
<evidence type="ECO:0000313" key="2">
    <source>
        <dbReference type="Proteomes" id="UP000288716"/>
    </source>
</evidence>
<dbReference type="EMBL" id="NCKV01022378">
    <property type="protein sequence ID" value="RWS19832.1"/>
    <property type="molecule type" value="Genomic_DNA"/>
</dbReference>
<dbReference type="Proteomes" id="UP000288716">
    <property type="component" value="Unassembled WGS sequence"/>
</dbReference>
<proteinExistence type="predicted"/>